<feature type="transmembrane region" description="Helical" evidence="7">
    <location>
        <begin position="395"/>
        <end position="419"/>
    </location>
</feature>
<evidence type="ECO:0000256" key="2">
    <source>
        <dbReference type="ARBA" id="ARBA00022475"/>
    </source>
</evidence>
<protein>
    <recommendedName>
        <fullName evidence="7">TRAP transporter large permease protein</fullName>
    </recommendedName>
</protein>
<feature type="transmembrane region" description="Helical" evidence="7">
    <location>
        <begin position="357"/>
        <end position="383"/>
    </location>
</feature>
<keyword evidence="3 7" id="KW-0997">Cell inner membrane</keyword>
<dbReference type="OrthoDB" id="9790209at2"/>
<keyword evidence="10" id="KW-1185">Reference proteome</keyword>
<feature type="transmembrane region" description="Helical" evidence="7">
    <location>
        <begin position="303"/>
        <end position="324"/>
    </location>
</feature>
<feature type="transmembrane region" description="Helical" evidence="7">
    <location>
        <begin position="134"/>
        <end position="160"/>
    </location>
</feature>
<feature type="domain" description="TRAP C4-dicarboxylate transport system permease DctM subunit" evidence="8">
    <location>
        <begin position="8"/>
        <end position="414"/>
    </location>
</feature>
<keyword evidence="4 7" id="KW-0812">Transmembrane</keyword>
<evidence type="ECO:0000259" key="8">
    <source>
        <dbReference type="Pfam" id="PF06808"/>
    </source>
</evidence>
<evidence type="ECO:0000313" key="10">
    <source>
        <dbReference type="Proteomes" id="UP000193570"/>
    </source>
</evidence>
<gene>
    <name evidence="9" type="primary">siaT_23</name>
    <name evidence="9" type="ORF">ROJ8625_03700</name>
</gene>
<evidence type="ECO:0000256" key="5">
    <source>
        <dbReference type="ARBA" id="ARBA00022989"/>
    </source>
</evidence>
<dbReference type="NCBIfam" id="TIGR00786">
    <property type="entry name" value="dctM"/>
    <property type="match status" value="1"/>
</dbReference>
<evidence type="ECO:0000256" key="3">
    <source>
        <dbReference type="ARBA" id="ARBA00022519"/>
    </source>
</evidence>
<feature type="transmembrane region" description="Helical" evidence="7">
    <location>
        <begin position="239"/>
        <end position="258"/>
    </location>
</feature>
<dbReference type="Proteomes" id="UP000193570">
    <property type="component" value="Unassembled WGS sequence"/>
</dbReference>
<dbReference type="PANTHER" id="PTHR33362">
    <property type="entry name" value="SIALIC ACID TRAP TRANSPORTER PERMEASE PROTEIN SIAT-RELATED"/>
    <property type="match status" value="1"/>
</dbReference>
<comment type="subunit">
    <text evidence="7">The complex comprises the extracytoplasmic solute receptor protein and the two transmembrane proteins.</text>
</comment>
<comment type="similarity">
    <text evidence="7">Belongs to the TRAP transporter large permease family.</text>
</comment>
<dbReference type="PANTHER" id="PTHR33362:SF5">
    <property type="entry name" value="C4-DICARBOXYLATE TRAP TRANSPORTER LARGE PERMEASE PROTEIN DCTM"/>
    <property type="match status" value="1"/>
</dbReference>
<keyword evidence="6 7" id="KW-0472">Membrane</keyword>
<dbReference type="PIRSF" id="PIRSF006066">
    <property type="entry name" value="HI0050"/>
    <property type="match status" value="1"/>
</dbReference>
<feature type="transmembrane region" description="Helical" evidence="7">
    <location>
        <begin position="166"/>
        <end position="190"/>
    </location>
</feature>
<proteinExistence type="inferred from homology"/>
<evidence type="ECO:0000256" key="4">
    <source>
        <dbReference type="ARBA" id="ARBA00022692"/>
    </source>
</evidence>
<feature type="transmembrane region" description="Helical" evidence="7">
    <location>
        <begin position="211"/>
        <end position="233"/>
    </location>
</feature>
<comment type="function">
    <text evidence="7">Part of the tripartite ATP-independent periplasmic (TRAP) transport system.</text>
</comment>
<feature type="transmembrane region" description="Helical" evidence="7">
    <location>
        <begin position="270"/>
        <end position="291"/>
    </location>
</feature>
<feature type="transmembrane region" description="Helical" evidence="7">
    <location>
        <begin position="6"/>
        <end position="32"/>
    </location>
</feature>
<evidence type="ECO:0000313" key="9">
    <source>
        <dbReference type="EMBL" id="SLN71077.1"/>
    </source>
</evidence>
<accession>A0A1X7A5U0</accession>
<dbReference type="GO" id="GO:0022857">
    <property type="term" value="F:transmembrane transporter activity"/>
    <property type="evidence" value="ECO:0007669"/>
    <property type="project" value="UniProtKB-UniRule"/>
</dbReference>
<evidence type="ECO:0000256" key="6">
    <source>
        <dbReference type="ARBA" id="ARBA00023136"/>
    </source>
</evidence>
<dbReference type="RefSeq" id="WP_085793371.1">
    <property type="nucleotide sequence ID" value="NZ_FWFK01000008.1"/>
</dbReference>
<dbReference type="InterPro" id="IPR004681">
    <property type="entry name" value="TRAP_DctM"/>
</dbReference>
<evidence type="ECO:0000256" key="1">
    <source>
        <dbReference type="ARBA" id="ARBA00004429"/>
    </source>
</evidence>
<feature type="transmembrane region" description="Helical" evidence="7">
    <location>
        <begin position="90"/>
        <end position="122"/>
    </location>
</feature>
<organism evidence="9 10">
    <name type="scientific">Roseivivax jejudonensis</name>
    <dbReference type="NCBI Taxonomy" id="1529041"/>
    <lineage>
        <taxon>Bacteria</taxon>
        <taxon>Pseudomonadati</taxon>
        <taxon>Pseudomonadota</taxon>
        <taxon>Alphaproteobacteria</taxon>
        <taxon>Rhodobacterales</taxon>
        <taxon>Roseobacteraceae</taxon>
        <taxon>Roseivivax</taxon>
    </lineage>
</organism>
<dbReference type="AlphaFoldDB" id="A0A1X7A5U0"/>
<dbReference type="EMBL" id="FWFK01000008">
    <property type="protein sequence ID" value="SLN71077.1"/>
    <property type="molecule type" value="Genomic_DNA"/>
</dbReference>
<sequence>MSPPVLSVVFLSLLATGIPIFLVLGGLSFLLYWMDGTPLISLAQLYGDRLNSITVVSIPLFVIAAQFMQKGGIAQALIDWAEAWVGRVPGGLAVVCVLATTVFAAISGSSTATAMAMGLIVIPAMLRSGYAPSFAAGTVGASGTLGILIPPSLVFILYAIVAEQSIPRLFLAGVVPGAIQACLFILYAIWHARRAGYAPSPRPDPAAFRRANFRALPALAIPLVVLGGIYSGMLTVSEAAGVAALLSMVASVAIYRQCRVAEVLPTIAEALALTAVLFFIMIGAISFSHWLISSGISTRIVEIFTGSGLTTWQFLLMVNLLLILLGTFLEVFGVLFIAVPVLLPIALGLGVDPIHFGVILVINMELAFITPPVGLNLFVLQSISTIRIAEIFRGILPYILILAALLLLVTYVPAVSLWLPNLVYGG</sequence>
<feature type="transmembrane region" description="Helical" evidence="7">
    <location>
        <begin position="331"/>
        <end position="351"/>
    </location>
</feature>
<comment type="subcellular location">
    <subcellularLocation>
        <location evidence="1 7">Cell inner membrane</location>
        <topology evidence="1 7">Multi-pass membrane protein</topology>
    </subcellularLocation>
</comment>
<dbReference type="Pfam" id="PF06808">
    <property type="entry name" value="DctM"/>
    <property type="match status" value="1"/>
</dbReference>
<keyword evidence="2" id="KW-1003">Cell membrane</keyword>
<feature type="transmembrane region" description="Helical" evidence="7">
    <location>
        <begin position="53"/>
        <end position="78"/>
    </location>
</feature>
<keyword evidence="7" id="KW-0813">Transport</keyword>
<reference evidence="9 10" key="1">
    <citation type="submission" date="2017-03" db="EMBL/GenBank/DDBJ databases">
        <authorList>
            <person name="Afonso C.L."/>
            <person name="Miller P.J."/>
            <person name="Scott M.A."/>
            <person name="Spackman E."/>
            <person name="Goraichik I."/>
            <person name="Dimitrov K.M."/>
            <person name="Suarez D.L."/>
            <person name="Swayne D.E."/>
        </authorList>
    </citation>
    <scope>NUCLEOTIDE SEQUENCE [LARGE SCALE GENOMIC DNA]</scope>
    <source>
        <strain evidence="9 10">CECT 8625</strain>
    </source>
</reference>
<keyword evidence="5 7" id="KW-1133">Transmembrane helix</keyword>
<dbReference type="GO" id="GO:0005886">
    <property type="term" value="C:plasma membrane"/>
    <property type="evidence" value="ECO:0007669"/>
    <property type="project" value="UniProtKB-SubCell"/>
</dbReference>
<evidence type="ECO:0000256" key="7">
    <source>
        <dbReference type="RuleBase" id="RU369079"/>
    </source>
</evidence>
<dbReference type="InterPro" id="IPR010656">
    <property type="entry name" value="DctM"/>
</dbReference>
<name>A0A1X7A5U0_9RHOB</name>